<gene>
    <name evidence="1" type="primary">yunB</name>
    <name evidence="1" type="ORF">GTO91_14030</name>
</gene>
<sequence length="231" mass="26079">MFWLRWRLRWERWTRRGSPAYWIAPVLLLLLCLFLFTLAEVNMKNTILAVAENQGKVIATEAIHESILRRIANDANFRDLIFYKTDQEGRIVLLQPNTLRINQLAAETAMDVQQTLSNLNEKDIQIPLGQMTGARLLAGWGPQLHVRMLPIGNVKVEPVESFEEAGINQTKHMIYLHVEASIRILIPLVSSEIPVSTRIPIATTIISGAVPNVYLRGESAIHPSIDLKNGS</sequence>
<organism evidence="1 2">
    <name type="scientific">Heliomicrobium undosum</name>
    <dbReference type="NCBI Taxonomy" id="121734"/>
    <lineage>
        <taxon>Bacteria</taxon>
        <taxon>Bacillati</taxon>
        <taxon>Bacillota</taxon>
        <taxon>Clostridia</taxon>
        <taxon>Eubacteriales</taxon>
        <taxon>Heliobacteriaceae</taxon>
        <taxon>Heliomicrobium</taxon>
    </lineage>
</organism>
<dbReference type="NCBIfam" id="TIGR02832">
    <property type="entry name" value="spo_yunB"/>
    <property type="match status" value="1"/>
</dbReference>
<dbReference type="Pfam" id="PF09560">
    <property type="entry name" value="Spore_YunB"/>
    <property type="match status" value="1"/>
</dbReference>
<dbReference type="AlphaFoldDB" id="A0A845L3H9"/>
<evidence type="ECO:0000313" key="2">
    <source>
        <dbReference type="Proteomes" id="UP000463470"/>
    </source>
</evidence>
<accession>A0A845L3H9</accession>
<dbReference type="PIRSF" id="PIRSF021383">
    <property type="entry name" value="YunB"/>
    <property type="match status" value="1"/>
</dbReference>
<dbReference type="RefSeq" id="WP_161259357.1">
    <property type="nucleotide sequence ID" value="NZ_WXEY01000020.1"/>
</dbReference>
<evidence type="ECO:0000313" key="1">
    <source>
        <dbReference type="EMBL" id="MZP30833.1"/>
    </source>
</evidence>
<protein>
    <submittedName>
        <fullName evidence="1">Sporulation protein YunB</fullName>
    </submittedName>
</protein>
<dbReference type="OrthoDB" id="1649278at2"/>
<reference evidence="1 2" key="1">
    <citation type="submission" date="2020-01" db="EMBL/GenBank/DDBJ databases">
        <title>Whole-genome sequence of Heliobacterium undosum DSM 13378.</title>
        <authorList>
            <person name="Kyndt J.A."/>
            <person name="Meyer T.E."/>
        </authorList>
    </citation>
    <scope>NUCLEOTIDE SEQUENCE [LARGE SCALE GENOMIC DNA]</scope>
    <source>
        <strain evidence="1 2">DSM 13378</strain>
    </source>
</reference>
<dbReference type="Proteomes" id="UP000463470">
    <property type="component" value="Unassembled WGS sequence"/>
</dbReference>
<name>A0A845L3H9_9FIRM</name>
<dbReference type="EMBL" id="WXEY01000020">
    <property type="protein sequence ID" value="MZP30833.1"/>
    <property type="molecule type" value="Genomic_DNA"/>
</dbReference>
<comment type="caution">
    <text evidence="1">The sequence shown here is derived from an EMBL/GenBank/DDBJ whole genome shotgun (WGS) entry which is preliminary data.</text>
</comment>
<dbReference type="InterPro" id="IPR014197">
    <property type="entry name" value="Sporulation_prot_YunB"/>
</dbReference>
<keyword evidence="2" id="KW-1185">Reference proteome</keyword>
<proteinExistence type="predicted"/>